<proteinExistence type="predicted"/>
<comment type="caution">
    <text evidence="4">The sequence shown here is derived from an EMBL/GenBank/DDBJ whole genome shotgun (WGS) entry which is preliminary data.</text>
</comment>
<dbReference type="InterPro" id="IPR015915">
    <property type="entry name" value="Kelch-typ_b-propeller"/>
</dbReference>
<dbReference type="Pfam" id="PF01344">
    <property type="entry name" value="Kelch_1"/>
    <property type="match status" value="3"/>
</dbReference>
<protein>
    <recommendedName>
        <fullName evidence="6">BTB domain-containing protein</fullName>
    </recommendedName>
</protein>
<name>A0ABD3QIA1_9STRA</name>
<accession>A0ABD3QIA1</accession>
<keyword evidence="2" id="KW-0677">Repeat</keyword>
<organism evidence="4 5">
    <name type="scientific">Cyclotella atomus</name>
    <dbReference type="NCBI Taxonomy" id="382360"/>
    <lineage>
        <taxon>Eukaryota</taxon>
        <taxon>Sar</taxon>
        <taxon>Stramenopiles</taxon>
        <taxon>Ochrophyta</taxon>
        <taxon>Bacillariophyta</taxon>
        <taxon>Coscinodiscophyceae</taxon>
        <taxon>Thalassiosirophycidae</taxon>
        <taxon>Stephanodiscales</taxon>
        <taxon>Stephanodiscaceae</taxon>
        <taxon>Cyclotella</taxon>
    </lineage>
</organism>
<reference evidence="4 5" key="1">
    <citation type="submission" date="2024-10" db="EMBL/GenBank/DDBJ databases">
        <title>Updated reference genomes for cyclostephanoid diatoms.</title>
        <authorList>
            <person name="Roberts W.R."/>
            <person name="Alverson A.J."/>
        </authorList>
    </citation>
    <scope>NUCLEOTIDE SEQUENCE [LARGE SCALE GENOMIC DNA]</scope>
    <source>
        <strain evidence="4 5">AJA010-31</strain>
    </source>
</reference>
<dbReference type="CDD" id="cd14733">
    <property type="entry name" value="BACK"/>
    <property type="match status" value="1"/>
</dbReference>
<evidence type="ECO:0008006" key="6">
    <source>
        <dbReference type="Google" id="ProtNLM"/>
    </source>
</evidence>
<gene>
    <name evidence="4" type="ORF">ACHAWO_000005</name>
</gene>
<evidence type="ECO:0000313" key="5">
    <source>
        <dbReference type="Proteomes" id="UP001530400"/>
    </source>
</evidence>
<dbReference type="PANTHER" id="PTHR46376:SF1">
    <property type="entry name" value="LEUCINE-ZIPPER-LIKE TRANSCRIPTIONAL REGULATOR 1"/>
    <property type="match status" value="1"/>
</dbReference>
<dbReference type="PANTHER" id="PTHR46376">
    <property type="entry name" value="LEUCINE-ZIPPER-LIKE TRANSCRIPTIONAL REGULATOR 1"/>
    <property type="match status" value="1"/>
</dbReference>
<evidence type="ECO:0000313" key="4">
    <source>
        <dbReference type="EMBL" id="KAL3799894.1"/>
    </source>
</evidence>
<evidence type="ECO:0000256" key="1">
    <source>
        <dbReference type="ARBA" id="ARBA00022441"/>
    </source>
</evidence>
<keyword evidence="1" id="KW-0880">Kelch repeat</keyword>
<evidence type="ECO:0000256" key="2">
    <source>
        <dbReference type="ARBA" id="ARBA00022737"/>
    </source>
</evidence>
<evidence type="ECO:0000256" key="3">
    <source>
        <dbReference type="SAM" id="MobiDB-lite"/>
    </source>
</evidence>
<dbReference type="Pfam" id="PF24681">
    <property type="entry name" value="Kelch_KLHDC2_KLHL20_DRC7"/>
    <property type="match status" value="1"/>
</dbReference>
<dbReference type="SUPFAM" id="SSF117281">
    <property type="entry name" value="Kelch motif"/>
    <property type="match status" value="2"/>
</dbReference>
<feature type="region of interest" description="Disordered" evidence="3">
    <location>
        <begin position="1"/>
        <end position="24"/>
    </location>
</feature>
<dbReference type="InterPro" id="IPR051568">
    <property type="entry name" value="LZTR1/Attractin"/>
</dbReference>
<sequence>MNPTPSSKEGWTILTPSPHSPSLPPCQRSLHAAAVVKDSLYVFGGYDGQNRVNDFYQYHFPSGIWREIVTVGGNVLVGGTHASFGNNNNQGGGNHADMAAVGGANGTNNAAGWNNNNASRQRLPSGNNITATGNVPTPRDRHAAVVHNSTFYIFGGFDGTSRVSDLYGFDVDRLVWREVRPAVVGNGPPMDDDDRGGGVPAAVVGNHNNNRRIVGFQNNNIVDAGGGGVDGGNNNVNMQGWHNHVNHRGRENGLEVDFHQELIQQQHQHQPPSPRHSHSAVVYKDGMYVFGGYDGSYRSDFHEFDFVHSTWRPVFASGRTPRARYRATACVHEDMMILFGGHDGTRHLSDVHTFDFLAQNWSLLMTDGVPPLPRDSHVSVVYKNSMYVFGGSTGSAMNDLHELTFPTPSEDHMTTDAFAAPDYSTIAGSTATFHDEGGEAISIAKWRQIPPVPGGGIAVHRFCHVGAVYHGSFYVFGGYDGSSRLNDFCKYDLALDDLFDTTVPPSTLLTDLQSFLYDEGCLSVSDITIMVENIPIRCHKIMLMRCPDVHSAISLRNKALGYVLSHFEAVSKTSAFEDMARCNVELVFEILKNR</sequence>
<dbReference type="EMBL" id="JALLPJ020000174">
    <property type="protein sequence ID" value="KAL3799894.1"/>
    <property type="molecule type" value="Genomic_DNA"/>
</dbReference>
<dbReference type="Proteomes" id="UP001530400">
    <property type="component" value="Unassembled WGS sequence"/>
</dbReference>
<dbReference type="AlphaFoldDB" id="A0ABD3QIA1"/>
<keyword evidence="5" id="KW-1185">Reference proteome</keyword>
<dbReference type="InterPro" id="IPR006652">
    <property type="entry name" value="Kelch_1"/>
</dbReference>
<dbReference type="Gene3D" id="1.25.40.420">
    <property type="match status" value="1"/>
</dbReference>
<dbReference type="SMART" id="SM00612">
    <property type="entry name" value="Kelch"/>
    <property type="match status" value="2"/>
</dbReference>
<dbReference type="Gene3D" id="2.120.10.80">
    <property type="entry name" value="Kelch-type beta propeller"/>
    <property type="match status" value="4"/>
</dbReference>